<dbReference type="PROSITE" id="PS51257">
    <property type="entry name" value="PROKAR_LIPOPROTEIN"/>
    <property type="match status" value="1"/>
</dbReference>
<dbReference type="Pfam" id="PF04536">
    <property type="entry name" value="TPM_phosphatase"/>
    <property type="match status" value="1"/>
</dbReference>
<name>A0ABS0N1H7_9SPHN</name>
<reference evidence="3 4" key="1">
    <citation type="submission" date="2020-11" db="EMBL/GenBank/DDBJ databases">
        <title>Erythrobacter sediminis sp. nov., a marine bacterium from a tidal flat of Garorim Bay.</title>
        <authorList>
            <person name="Kim D."/>
            <person name="Yoo Y."/>
            <person name="Kim J.-J."/>
        </authorList>
    </citation>
    <scope>NUCLEOTIDE SEQUENCE [LARGE SCALE GENOMIC DNA]</scope>
    <source>
        <strain evidence="3 4">JGD-13</strain>
    </source>
</reference>
<dbReference type="Proteomes" id="UP000602442">
    <property type="component" value="Unassembled WGS sequence"/>
</dbReference>
<keyword evidence="4" id="KW-1185">Reference proteome</keyword>
<evidence type="ECO:0000259" key="2">
    <source>
        <dbReference type="Pfam" id="PF04536"/>
    </source>
</evidence>
<dbReference type="InterPro" id="IPR007621">
    <property type="entry name" value="TPM_dom"/>
</dbReference>
<gene>
    <name evidence="3" type="ORF">I5L03_04330</name>
</gene>
<evidence type="ECO:0000256" key="1">
    <source>
        <dbReference type="SAM" id="SignalP"/>
    </source>
</evidence>
<feature type="domain" description="TPM" evidence="2">
    <location>
        <begin position="69"/>
        <end position="173"/>
    </location>
</feature>
<feature type="chain" id="PRO_5045283200" evidence="1">
    <location>
        <begin position="22"/>
        <end position="179"/>
    </location>
</feature>
<evidence type="ECO:0000313" key="4">
    <source>
        <dbReference type="Proteomes" id="UP000602442"/>
    </source>
</evidence>
<keyword evidence="1" id="KW-0732">Signal</keyword>
<dbReference type="RefSeq" id="WP_197920462.1">
    <property type="nucleotide sequence ID" value="NZ_CAWPTA010000006.1"/>
</dbReference>
<evidence type="ECO:0000313" key="3">
    <source>
        <dbReference type="EMBL" id="MBH5321812.1"/>
    </source>
</evidence>
<dbReference type="EMBL" id="JAEANY010000001">
    <property type="protein sequence ID" value="MBH5321812.1"/>
    <property type="molecule type" value="Genomic_DNA"/>
</dbReference>
<protein>
    <submittedName>
        <fullName evidence="3">TPM domain-containing protein</fullName>
    </submittedName>
</protein>
<feature type="signal peptide" evidence="1">
    <location>
        <begin position="1"/>
        <end position="21"/>
    </location>
</feature>
<comment type="caution">
    <text evidence="3">The sequence shown here is derived from an EMBL/GenBank/DDBJ whole genome shotgun (WGS) entry which is preliminary data.</text>
</comment>
<proteinExistence type="predicted"/>
<accession>A0ABS0N1H7</accession>
<dbReference type="Gene3D" id="3.10.310.50">
    <property type="match status" value="1"/>
</dbReference>
<organism evidence="3 4">
    <name type="scientific">Aurantiacibacter sediminis</name>
    <dbReference type="NCBI Taxonomy" id="2793064"/>
    <lineage>
        <taxon>Bacteria</taxon>
        <taxon>Pseudomonadati</taxon>
        <taxon>Pseudomonadota</taxon>
        <taxon>Alphaproteobacteria</taxon>
        <taxon>Sphingomonadales</taxon>
        <taxon>Erythrobacteraceae</taxon>
        <taxon>Aurantiacibacter</taxon>
    </lineage>
</organism>
<sequence length="179" mass="18840">MKAPHPAALTAALTIALGLSACGSSEEVDNSGLGEEPVAEADVYDAAVTDSVDTDMPTEGNWLGIERARGEIEEVLASAGDEYAPAFHFVIVESLDLDTASGETPFMAAGLAAADQGGPTIVVSTQDKQVHITGDEGLAYMVEDRNRIEGAMADYFDRGEYVEGIRQGLSMIDEWNTGP</sequence>